<dbReference type="EMBL" id="ABDF02000085">
    <property type="protein sequence ID" value="EHK19028.1"/>
    <property type="molecule type" value="Genomic_DNA"/>
</dbReference>
<protein>
    <recommendedName>
        <fullName evidence="3">F-box domain-containing protein</fullName>
    </recommendedName>
</protein>
<gene>
    <name evidence="1" type="ORF">TRIVIDRAFT_119991</name>
</gene>
<proteinExistence type="predicted"/>
<dbReference type="VEuPathDB" id="FungiDB:TRIVIDRAFT_119991"/>
<dbReference type="AlphaFoldDB" id="G9N2W9"/>
<dbReference type="Proteomes" id="UP000007115">
    <property type="component" value="Unassembled WGS sequence"/>
</dbReference>
<name>G9N2W9_HYPVG</name>
<organism evidence="1 2">
    <name type="scientific">Hypocrea virens (strain Gv29-8 / FGSC 10586)</name>
    <name type="common">Gliocladium virens</name>
    <name type="synonym">Trichoderma virens</name>
    <dbReference type="NCBI Taxonomy" id="413071"/>
    <lineage>
        <taxon>Eukaryota</taxon>
        <taxon>Fungi</taxon>
        <taxon>Dikarya</taxon>
        <taxon>Ascomycota</taxon>
        <taxon>Pezizomycotina</taxon>
        <taxon>Sordariomycetes</taxon>
        <taxon>Hypocreomycetidae</taxon>
        <taxon>Hypocreales</taxon>
        <taxon>Hypocreaceae</taxon>
        <taxon>Trichoderma</taxon>
    </lineage>
</organism>
<evidence type="ECO:0008006" key="3">
    <source>
        <dbReference type="Google" id="ProtNLM"/>
    </source>
</evidence>
<dbReference type="GeneID" id="25787152"/>
<dbReference type="OMA" id="IYRETWF"/>
<dbReference type="OrthoDB" id="288942at2759"/>
<comment type="caution">
    <text evidence="1">The sequence shown here is derived from an EMBL/GenBank/DDBJ whole genome shotgun (WGS) entry which is preliminary data.</text>
</comment>
<reference evidence="1 2" key="1">
    <citation type="journal article" date="2011" name="Genome Biol.">
        <title>Comparative genome sequence analysis underscores mycoparasitism as the ancestral life style of Trichoderma.</title>
        <authorList>
            <person name="Kubicek C.P."/>
            <person name="Herrera-Estrella A."/>
            <person name="Seidl-Seiboth V."/>
            <person name="Martinez D.A."/>
            <person name="Druzhinina I.S."/>
            <person name="Thon M."/>
            <person name="Zeilinger S."/>
            <person name="Casas-Flores S."/>
            <person name="Horwitz B.A."/>
            <person name="Mukherjee P.K."/>
            <person name="Mukherjee M."/>
            <person name="Kredics L."/>
            <person name="Alcaraz L.D."/>
            <person name="Aerts A."/>
            <person name="Antal Z."/>
            <person name="Atanasova L."/>
            <person name="Cervantes-Badillo M.G."/>
            <person name="Challacombe J."/>
            <person name="Chertkov O."/>
            <person name="McCluskey K."/>
            <person name="Coulpier F."/>
            <person name="Deshpande N."/>
            <person name="von Doehren H."/>
            <person name="Ebbole D.J."/>
            <person name="Esquivel-Naranjo E.U."/>
            <person name="Fekete E."/>
            <person name="Flipphi M."/>
            <person name="Glaser F."/>
            <person name="Gomez-Rodriguez E.Y."/>
            <person name="Gruber S."/>
            <person name="Han C."/>
            <person name="Henrissat B."/>
            <person name="Hermosa R."/>
            <person name="Hernandez-Onate M."/>
            <person name="Karaffa L."/>
            <person name="Kosti I."/>
            <person name="Le Crom S."/>
            <person name="Lindquist E."/>
            <person name="Lucas S."/>
            <person name="Luebeck M."/>
            <person name="Luebeck P.S."/>
            <person name="Margeot A."/>
            <person name="Metz B."/>
            <person name="Misra M."/>
            <person name="Nevalainen H."/>
            <person name="Omann M."/>
            <person name="Packer N."/>
            <person name="Perrone G."/>
            <person name="Uresti-Rivera E.E."/>
            <person name="Salamov A."/>
            <person name="Schmoll M."/>
            <person name="Seiboth B."/>
            <person name="Shapiro H."/>
            <person name="Sukno S."/>
            <person name="Tamayo-Ramos J.A."/>
            <person name="Tisch D."/>
            <person name="Wiest A."/>
            <person name="Wilkinson H.H."/>
            <person name="Zhang M."/>
            <person name="Coutinho P.M."/>
            <person name="Kenerley C.M."/>
            <person name="Monte E."/>
            <person name="Baker S.E."/>
            <person name="Grigoriev I.V."/>
        </authorList>
    </citation>
    <scope>NUCLEOTIDE SEQUENCE [LARGE SCALE GENOMIC DNA]</scope>
    <source>
        <strain evidence="2">Gv29-8 / FGSC 10586</strain>
    </source>
</reference>
<feature type="non-terminal residue" evidence="1">
    <location>
        <position position="270"/>
    </location>
</feature>
<dbReference type="eggNOG" id="ENOG502SN8C">
    <property type="taxonomic scope" value="Eukaryota"/>
</dbReference>
<dbReference type="InParanoid" id="G9N2W9"/>
<sequence>QEKSPLFSILPPEVRIRIFTYVLSDYEDTLSCSLYDPNASFWRPSHRAPRKTSTELLRTCRAIYREAWFLPFTLKEQTHWICSDSHAPPGNGYYDNAKKLVHLLDKMAQQGQEKVEIESFHAFACTKRLEDGDLHALLSLRGLHPRRITLTIRYIDWWGWDWDSYDKPLYFKANWINTVSRDMSPSTSEFRIELESLEFLKDRVDAIGKHIAENWFFGRFGGTILYADVSGKCHKITRWTGSNAYYKKHWTSCKKSKPGKLDYYILTITF</sequence>
<dbReference type="STRING" id="413071.G9N2W9"/>
<evidence type="ECO:0000313" key="1">
    <source>
        <dbReference type="EMBL" id="EHK19028.1"/>
    </source>
</evidence>
<keyword evidence="2" id="KW-1185">Reference proteome</keyword>
<accession>G9N2W9</accession>
<dbReference type="HOGENOM" id="CLU_055163_2_0_1"/>
<dbReference type="RefSeq" id="XP_013953221.1">
    <property type="nucleotide sequence ID" value="XM_014097746.1"/>
</dbReference>
<evidence type="ECO:0000313" key="2">
    <source>
        <dbReference type="Proteomes" id="UP000007115"/>
    </source>
</evidence>
<feature type="non-terminal residue" evidence="1">
    <location>
        <position position="1"/>
    </location>
</feature>